<dbReference type="PANTHER" id="PTHR23416">
    <property type="entry name" value="SIALIC ACID SYNTHASE-RELATED"/>
    <property type="match status" value="1"/>
</dbReference>
<sequence length="206" mass="22459">MRILIKLFIDFFHHVYSYNSSRKIGTVTDILYTLWISNNIRKVGKKTLIKKGCYLVGGNYIELGEGIIINGHVVITCWDSFSDIKFKPQIIIGNNTLIGEYCHITSINSILIGNGVLMGRGVTITDNSHGALIPEENNIQPSKRELYSKGGVVIEDNVWIGDKVSILAGVRVGKGAVIAANAVVTKDVPENAVVGGVPAKIIKIIK</sequence>
<evidence type="ECO:0000256" key="2">
    <source>
        <dbReference type="ARBA" id="ARBA00022737"/>
    </source>
</evidence>
<dbReference type="Proteomes" id="UP001236569">
    <property type="component" value="Unassembled WGS sequence"/>
</dbReference>
<dbReference type="RefSeq" id="WP_283372049.1">
    <property type="nucleotide sequence ID" value="NZ_JASHID010000029.1"/>
</dbReference>
<dbReference type="InterPro" id="IPR018357">
    <property type="entry name" value="Hexapep_transf_CS"/>
</dbReference>
<dbReference type="GO" id="GO:0016746">
    <property type="term" value="F:acyltransferase activity"/>
    <property type="evidence" value="ECO:0007669"/>
    <property type="project" value="UniProtKB-KW"/>
</dbReference>
<evidence type="ECO:0000313" key="4">
    <source>
        <dbReference type="EMBL" id="MDI9867394.1"/>
    </source>
</evidence>
<name>A0ABT6YUV6_9BACT</name>
<dbReference type="EC" id="2.3.1.-" evidence="4"/>
<proteinExistence type="predicted"/>
<evidence type="ECO:0000313" key="5">
    <source>
        <dbReference type="Proteomes" id="UP001236569"/>
    </source>
</evidence>
<dbReference type="SUPFAM" id="SSF51161">
    <property type="entry name" value="Trimeric LpxA-like enzymes"/>
    <property type="match status" value="1"/>
</dbReference>
<dbReference type="InterPro" id="IPR011004">
    <property type="entry name" value="Trimer_LpxA-like_sf"/>
</dbReference>
<organism evidence="4 5">
    <name type="scientific">Flectobacillus longus</name>
    <dbReference type="NCBI Taxonomy" id="2984207"/>
    <lineage>
        <taxon>Bacteria</taxon>
        <taxon>Pseudomonadati</taxon>
        <taxon>Bacteroidota</taxon>
        <taxon>Cytophagia</taxon>
        <taxon>Cytophagales</taxon>
        <taxon>Flectobacillaceae</taxon>
        <taxon>Flectobacillus</taxon>
    </lineage>
</organism>
<gene>
    <name evidence="4" type="ORF">QM480_23830</name>
</gene>
<dbReference type="EMBL" id="JASHID010000029">
    <property type="protein sequence ID" value="MDI9867394.1"/>
    <property type="molecule type" value="Genomic_DNA"/>
</dbReference>
<dbReference type="Pfam" id="PF14602">
    <property type="entry name" value="Hexapep_2"/>
    <property type="match status" value="1"/>
</dbReference>
<dbReference type="PROSITE" id="PS00101">
    <property type="entry name" value="HEXAPEP_TRANSFERASES"/>
    <property type="match status" value="1"/>
</dbReference>
<keyword evidence="1 4" id="KW-0808">Transferase</keyword>
<evidence type="ECO:0000256" key="3">
    <source>
        <dbReference type="ARBA" id="ARBA00023315"/>
    </source>
</evidence>
<dbReference type="Pfam" id="PF00132">
    <property type="entry name" value="Hexapep"/>
    <property type="match status" value="1"/>
</dbReference>
<dbReference type="InterPro" id="IPR051159">
    <property type="entry name" value="Hexapeptide_acetyltransf"/>
</dbReference>
<evidence type="ECO:0000256" key="1">
    <source>
        <dbReference type="ARBA" id="ARBA00022679"/>
    </source>
</evidence>
<keyword evidence="2" id="KW-0677">Repeat</keyword>
<keyword evidence="3 4" id="KW-0012">Acyltransferase</keyword>
<protein>
    <submittedName>
        <fullName evidence="4">Acyltransferase</fullName>
        <ecNumber evidence="4">2.3.1.-</ecNumber>
    </submittedName>
</protein>
<dbReference type="InterPro" id="IPR001451">
    <property type="entry name" value="Hexapep"/>
</dbReference>
<keyword evidence="5" id="KW-1185">Reference proteome</keyword>
<reference evidence="4 5" key="1">
    <citation type="submission" date="2023-05" db="EMBL/GenBank/DDBJ databases">
        <title>Novel species of genus Flectobacillus isolated from stream in China.</title>
        <authorList>
            <person name="Lu H."/>
        </authorList>
    </citation>
    <scope>NUCLEOTIDE SEQUENCE [LARGE SCALE GENOMIC DNA]</scope>
    <source>
        <strain evidence="4 5">DC10W</strain>
    </source>
</reference>
<dbReference type="CDD" id="cd04647">
    <property type="entry name" value="LbH_MAT_like"/>
    <property type="match status" value="1"/>
</dbReference>
<comment type="caution">
    <text evidence="4">The sequence shown here is derived from an EMBL/GenBank/DDBJ whole genome shotgun (WGS) entry which is preliminary data.</text>
</comment>
<accession>A0ABT6YUV6</accession>
<dbReference type="PANTHER" id="PTHR23416:SF78">
    <property type="entry name" value="LIPOPOLYSACCHARIDE BIOSYNTHESIS O-ACETYL TRANSFERASE WBBJ-RELATED"/>
    <property type="match status" value="1"/>
</dbReference>
<dbReference type="Gene3D" id="2.160.10.10">
    <property type="entry name" value="Hexapeptide repeat proteins"/>
    <property type="match status" value="1"/>
</dbReference>